<reference evidence="2" key="1">
    <citation type="journal article" date="2019" name="Int. J. Syst. Evol. Microbiol.">
        <title>The Global Catalogue of Microorganisms (GCM) 10K type strain sequencing project: providing services to taxonomists for standard genome sequencing and annotation.</title>
        <authorList>
            <consortium name="The Broad Institute Genomics Platform"/>
            <consortium name="The Broad Institute Genome Sequencing Center for Infectious Disease"/>
            <person name="Wu L."/>
            <person name="Ma J."/>
        </authorList>
    </citation>
    <scope>NUCLEOTIDE SEQUENCE [LARGE SCALE GENOMIC DNA]</scope>
    <source>
        <strain evidence="2">CCUG 56754</strain>
    </source>
</reference>
<dbReference type="RefSeq" id="WP_390358518.1">
    <property type="nucleotide sequence ID" value="NZ_JBHTKJ010000001.1"/>
</dbReference>
<sequence length="93" mass="10372">MAVANKTIIQKMITELQQALEKDENHTSITNHISNVRLLCDLMVGENSSQLNKSDHITNEEMKAMIKGSQGDKAAYKRTLDDDSANGDSIFDF</sequence>
<keyword evidence="2" id="KW-1185">Reference proteome</keyword>
<dbReference type="Proteomes" id="UP001597040">
    <property type="component" value="Unassembled WGS sequence"/>
</dbReference>
<name>A0ABW3LEU4_9BACI</name>
<protein>
    <submittedName>
        <fullName evidence="1">YwdI family protein</fullName>
    </submittedName>
</protein>
<dbReference type="Pfam" id="PF17261">
    <property type="entry name" value="DUF5327"/>
    <property type="match status" value="1"/>
</dbReference>
<gene>
    <name evidence="1" type="ORF">ACFQ3N_00490</name>
</gene>
<evidence type="ECO:0000313" key="1">
    <source>
        <dbReference type="EMBL" id="MFD1036906.1"/>
    </source>
</evidence>
<evidence type="ECO:0000313" key="2">
    <source>
        <dbReference type="Proteomes" id="UP001597040"/>
    </source>
</evidence>
<proteinExistence type="predicted"/>
<comment type="caution">
    <text evidence="1">The sequence shown here is derived from an EMBL/GenBank/DDBJ whole genome shotgun (WGS) entry which is preliminary data.</text>
</comment>
<accession>A0ABW3LEU4</accession>
<dbReference type="EMBL" id="JBHTKJ010000001">
    <property type="protein sequence ID" value="MFD1036906.1"/>
    <property type="molecule type" value="Genomic_DNA"/>
</dbReference>
<organism evidence="1 2">
    <name type="scientific">Virgibacillus byunsanensis</name>
    <dbReference type="NCBI Taxonomy" id="570945"/>
    <lineage>
        <taxon>Bacteria</taxon>
        <taxon>Bacillati</taxon>
        <taxon>Bacillota</taxon>
        <taxon>Bacilli</taxon>
        <taxon>Bacillales</taxon>
        <taxon>Bacillaceae</taxon>
        <taxon>Virgibacillus</taxon>
    </lineage>
</organism>
<dbReference type="InterPro" id="IPR035218">
    <property type="entry name" value="DUF5327"/>
</dbReference>